<evidence type="ECO:0000256" key="1">
    <source>
        <dbReference type="SAM" id="MobiDB-lite"/>
    </source>
</evidence>
<comment type="caution">
    <text evidence="2">The sequence shown here is derived from an EMBL/GenBank/DDBJ whole genome shotgun (WGS) entry which is preliminary data.</text>
</comment>
<name>A0A9R1VMD1_LACSA</name>
<organism evidence="2 3">
    <name type="scientific">Lactuca sativa</name>
    <name type="common">Garden lettuce</name>
    <dbReference type="NCBI Taxonomy" id="4236"/>
    <lineage>
        <taxon>Eukaryota</taxon>
        <taxon>Viridiplantae</taxon>
        <taxon>Streptophyta</taxon>
        <taxon>Embryophyta</taxon>
        <taxon>Tracheophyta</taxon>
        <taxon>Spermatophyta</taxon>
        <taxon>Magnoliopsida</taxon>
        <taxon>eudicotyledons</taxon>
        <taxon>Gunneridae</taxon>
        <taxon>Pentapetalae</taxon>
        <taxon>asterids</taxon>
        <taxon>campanulids</taxon>
        <taxon>Asterales</taxon>
        <taxon>Asteraceae</taxon>
        <taxon>Cichorioideae</taxon>
        <taxon>Cichorieae</taxon>
        <taxon>Lactucinae</taxon>
        <taxon>Lactuca</taxon>
    </lineage>
</organism>
<feature type="compositionally biased region" description="Polar residues" evidence="1">
    <location>
        <begin position="140"/>
        <end position="150"/>
    </location>
</feature>
<protein>
    <submittedName>
        <fullName evidence="2">Uncharacterized protein</fullName>
    </submittedName>
</protein>
<evidence type="ECO:0000313" key="3">
    <source>
        <dbReference type="Proteomes" id="UP000235145"/>
    </source>
</evidence>
<keyword evidence="3" id="KW-1185">Reference proteome</keyword>
<proteinExistence type="predicted"/>
<feature type="compositionally biased region" description="Polar residues" evidence="1">
    <location>
        <begin position="102"/>
        <end position="116"/>
    </location>
</feature>
<accession>A0A9R1VMD1</accession>
<dbReference type="AlphaFoldDB" id="A0A9R1VMD1"/>
<evidence type="ECO:0000313" key="2">
    <source>
        <dbReference type="EMBL" id="KAJ0208633.1"/>
    </source>
</evidence>
<dbReference type="Proteomes" id="UP000235145">
    <property type="component" value="Unassembled WGS sequence"/>
</dbReference>
<feature type="region of interest" description="Disordered" evidence="1">
    <location>
        <begin position="75"/>
        <end position="198"/>
    </location>
</feature>
<reference evidence="2 3" key="1">
    <citation type="journal article" date="2017" name="Nat. Commun.">
        <title>Genome assembly with in vitro proximity ligation data and whole-genome triplication in lettuce.</title>
        <authorList>
            <person name="Reyes-Chin-Wo S."/>
            <person name="Wang Z."/>
            <person name="Yang X."/>
            <person name="Kozik A."/>
            <person name="Arikit S."/>
            <person name="Song C."/>
            <person name="Xia L."/>
            <person name="Froenicke L."/>
            <person name="Lavelle D.O."/>
            <person name="Truco M.J."/>
            <person name="Xia R."/>
            <person name="Zhu S."/>
            <person name="Xu C."/>
            <person name="Xu H."/>
            <person name="Xu X."/>
            <person name="Cox K."/>
            <person name="Korf I."/>
            <person name="Meyers B.C."/>
            <person name="Michelmore R.W."/>
        </authorList>
    </citation>
    <scope>NUCLEOTIDE SEQUENCE [LARGE SCALE GENOMIC DNA]</scope>
    <source>
        <strain evidence="3">cv. Salinas</strain>
        <tissue evidence="2">Seedlings</tissue>
    </source>
</reference>
<feature type="compositionally biased region" description="Basic and acidic residues" evidence="1">
    <location>
        <begin position="181"/>
        <end position="190"/>
    </location>
</feature>
<dbReference type="EMBL" id="NBSK02000004">
    <property type="protein sequence ID" value="KAJ0208633.1"/>
    <property type="molecule type" value="Genomic_DNA"/>
</dbReference>
<feature type="compositionally biased region" description="Polar residues" evidence="1">
    <location>
        <begin position="170"/>
        <end position="180"/>
    </location>
</feature>
<sequence length="198" mass="22155">MLHSGLLNLHFLGPMSTPYIHHLIVPDGPTCLMRRKPDRPCVKRKRDQAENELNENIRHTISRTGVQHRCTIHNETRHNKATCPMRGPSEASPSKPRKRSNTKNCPSQAGPSTLAPSTPIHVNQDPMTQEHNVPCESRSCKSSTVNQDHVNQVPVKQVPANLGVRVPKSLENQQDTNQEASFRKDGKGVTEDNPFTLE</sequence>
<gene>
    <name evidence="2" type="ORF">LSAT_V11C400213490</name>
</gene>